<organism evidence="1 2">
    <name type="scientific">Aspergillus brasiliensis (strain CBS 101740 / IMI 381727 / IBT 21946)</name>
    <dbReference type="NCBI Taxonomy" id="767769"/>
    <lineage>
        <taxon>Eukaryota</taxon>
        <taxon>Fungi</taxon>
        <taxon>Dikarya</taxon>
        <taxon>Ascomycota</taxon>
        <taxon>Pezizomycotina</taxon>
        <taxon>Eurotiomycetes</taxon>
        <taxon>Eurotiomycetidae</taxon>
        <taxon>Eurotiales</taxon>
        <taxon>Aspergillaceae</taxon>
        <taxon>Aspergillus</taxon>
        <taxon>Aspergillus subgen. Circumdati</taxon>
    </lineage>
</organism>
<dbReference type="VEuPathDB" id="FungiDB:ASPBRDRAFT_537330"/>
<dbReference type="AlphaFoldDB" id="A0A1L9UKY0"/>
<dbReference type="RefSeq" id="XP_067479623.1">
    <property type="nucleotide sequence ID" value="XM_067627113.1"/>
</dbReference>
<evidence type="ECO:0000313" key="1">
    <source>
        <dbReference type="EMBL" id="OJJ72375.1"/>
    </source>
</evidence>
<proteinExistence type="predicted"/>
<dbReference type="EMBL" id="KV878683">
    <property type="protein sequence ID" value="OJJ72375.1"/>
    <property type="molecule type" value="Genomic_DNA"/>
</dbReference>
<dbReference type="GeneID" id="93579601"/>
<dbReference type="Proteomes" id="UP000184499">
    <property type="component" value="Unassembled WGS sequence"/>
</dbReference>
<evidence type="ECO:0000313" key="2">
    <source>
        <dbReference type="Proteomes" id="UP000184499"/>
    </source>
</evidence>
<name>A0A1L9UKY0_ASPBC</name>
<reference evidence="2" key="1">
    <citation type="journal article" date="2017" name="Genome Biol.">
        <title>Comparative genomics reveals high biological diversity and specific adaptations in the industrially and medically important fungal genus Aspergillus.</title>
        <authorList>
            <person name="de Vries R.P."/>
            <person name="Riley R."/>
            <person name="Wiebenga A."/>
            <person name="Aguilar-Osorio G."/>
            <person name="Amillis S."/>
            <person name="Uchima C.A."/>
            <person name="Anderluh G."/>
            <person name="Asadollahi M."/>
            <person name="Askin M."/>
            <person name="Barry K."/>
            <person name="Battaglia E."/>
            <person name="Bayram O."/>
            <person name="Benocci T."/>
            <person name="Braus-Stromeyer S.A."/>
            <person name="Caldana C."/>
            <person name="Canovas D."/>
            <person name="Cerqueira G.C."/>
            <person name="Chen F."/>
            <person name="Chen W."/>
            <person name="Choi C."/>
            <person name="Clum A."/>
            <person name="Dos Santos R.A."/>
            <person name="Damasio A.R."/>
            <person name="Diallinas G."/>
            <person name="Emri T."/>
            <person name="Fekete E."/>
            <person name="Flipphi M."/>
            <person name="Freyberg S."/>
            <person name="Gallo A."/>
            <person name="Gournas C."/>
            <person name="Habgood R."/>
            <person name="Hainaut M."/>
            <person name="Harispe M.L."/>
            <person name="Henrissat B."/>
            <person name="Hilden K.S."/>
            <person name="Hope R."/>
            <person name="Hossain A."/>
            <person name="Karabika E."/>
            <person name="Karaffa L."/>
            <person name="Karanyi Z."/>
            <person name="Krasevec N."/>
            <person name="Kuo A."/>
            <person name="Kusch H."/>
            <person name="LaButti K."/>
            <person name="Lagendijk E.L."/>
            <person name="Lapidus A."/>
            <person name="Levasseur A."/>
            <person name="Lindquist E."/>
            <person name="Lipzen A."/>
            <person name="Logrieco A.F."/>
            <person name="MacCabe A."/>
            <person name="Maekelae M.R."/>
            <person name="Malavazi I."/>
            <person name="Melin P."/>
            <person name="Meyer V."/>
            <person name="Mielnichuk N."/>
            <person name="Miskei M."/>
            <person name="Molnar A.P."/>
            <person name="Mule G."/>
            <person name="Ngan C.Y."/>
            <person name="Orejas M."/>
            <person name="Orosz E."/>
            <person name="Ouedraogo J.P."/>
            <person name="Overkamp K.M."/>
            <person name="Park H.-S."/>
            <person name="Perrone G."/>
            <person name="Piumi F."/>
            <person name="Punt P.J."/>
            <person name="Ram A.F."/>
            <person name="Ramon A."/>
            <person name="Rauscher S."/>
            <person name="Record E."/>
            <person name="Riano-Pachon D.M."/>
            <person name="Robert V."/>
            <person name="Roehrig J."/>
            <person name="Ruller R."/>
            <person name="Salamov A."/>
            <person name="Salih N.S."/>
            <person name="Samson R.A."/>
            <person name="Sandor E."/>
            <person name="Sanguinetti M."/>
            <person name="Schuetze T."/>
            <person name="Sepcic K."/>
            <person name="Shelest E."/>
            <person name="Sherlock G."/>
            <person name="Sophianopoulou V."/>
            <person name="Squina F.M."/>
            <person name="Sun H."/>
            <person name="Susca A."/>
            <person name="Todd R.B."/>
            <person name="Tsang A."/>
            <person name="Unkles S.E."/>
            <person name="van de Wiele N."/>
            <person name="van Rossen-Uffink D."/>
            <person name="Oliveira J.V."/>
            <person name="Vesth T.C."/>
            <person name="Visser J."/>
            <person name="Yu J.-H."/>
            <person name="Zhou M."/>
            <person name="Andersen M.R."/>
            <person name="Archer D.B."/>
            <person name="Baker S.E."/>
            <person name="Benoit I."/>
            <person name="Brakhage A.A."/>
            <person name="Braus G.H."/>
            <person name="Fischer R."/>
            <person name="Frisvad J.C."/>
            <person name="Goldman G.H."/>
            <person name="Houbraken J."/>
            <person name="Oakley B."/>
            <person name="Pocsi I."/>
            <person name="Scazzocchio C."/>
            <person name="Seiboth B."/>
            <person name="vanKuyk P.A."/>
            <person name="Wortman J."/>
            <person name="Dyer P.S."/>
            <person name="Grigoriev I.V."/>
        </authorList>
    </citation>
    <scope>NUCLEOTIDE SEQUENCE [LARGE SCALE GENOMIC DNA]</scope>
    <source>
        <strain evidence="2">CBS 101740 / IMI 381727 / IBT 21946</strain>
    </source>
</reference>
<gene>
    <name evidence="1" type="ORF">ASPBRDRAFT_537330</name>
</gene>
<keyword evidence="2" id="KW-1185">Reference proteome</keyword>
<accession>A0A1L9UKY0</accession>
<sequence length="86" mass="10156">MNDRMVVIFKVKEKSEGLEDHQLATDRDLKKLAIERGRHTQGVGMKHCGAARLDAEYHFRYFEQFNYGKRLQQLAKHFHIIESPLE</sequence>
<protein>
    <submittedName>
        <fullName evidence="1">Uncharacterized protein</fullName>
    </submittedName>
</protein>